<dbReference type="RefSeq" id="WP_380602361.1">
    <property type="nucleotide sequence ID" value="NZ_JBHSDU010000014.1"/>
</dbReference>
<evidence type="ECO:0000313" key="12">
    <source>
        <dbReference type="EMBL" id="MFC4312725.1"/>
    </source>
</evidence>
<evidence type="ECO:0000256" key="4">
    <source>
        <dbReference type="ARBA" id="ARBA00022692"/>
    </source>
</evidence>
<dbReference type="Pfam" id="PF00593">
    <property type="entry name" value="TonB_dep_Rec_b-barrel"/>
    <property type="match status" value="1"/>
</dbReference>
<accession>A0ABV8SZW5</accession>
<evidence type="ECO:0000256" key="6">
    <source>
        <dbReference type="ARBA" id="ARBA00023136"/>
    </source>
</evidence>
<dbReference type="PANTHER" id="PTHR30069:SF42">
    <property type="entry name" value="FERRIC AEROBACTIN RECEPTOR"/>
    <property type="match status" value="1"/>
</dbReference>
<keyword evidence="6 8" id="KW-0472">Membrane</keyword>
<evidence type="ECO:0000256" key="7">
    <source>
        <dbReference type="ARBA" id="ARBA00023237"/>
    </source>
</evidence>
<evidence type="ECO:0000256" key="9">
    <source>
        <dbReference type="RuleBase" id="RU003357"/>
    </source>
</evidence>
<dbReference type="Pfam" id="PF07715">
    <property type="entry name" value="Plug"/>
    <property type="match status" value="1"/>
</dbReference>
<dbReference type="Proteomes" id="UP001595904">
    <property type="component" value="Unassembled WGS sequence"/>
</dbReference>
<evidence type="ECO:0000256" key="1">
    <source>
        <dbReference type="ARBA" id="ARBA00004571"/>
    </source>
</evidence>
<keyword evidence="12" id="KW-0675">Receptor</keyword>
<dbReference type="SUPFAM" id="SSF56935">
    <property type="entry name" value="Porins"/>
    <property type="match status" value="1"/>
</dbReference>
<protein>
    <submittedName>
        <fullName evidence="12">TonB-dependent receptor</fullName>
    </submittedName>
</protein>
<evidence type="ECO:0000256" key="5">
    <source>
        <dbReference type="ARBA" id="ARBA00023077"/>
    </source>
</evidence>
<keyword evidence="13" id="KW-1185">Reference proteome</keyword>
<name>A0ABV8SZW5_9GAMM</name>
<dbReference type="InterPro" id="IPR000531">
    <property type="entry name" value="Beta-barrel_TonB"/>
</dbReference>
<evidence type="ECO:0000259" key="11">
    <source>
        <dbReference type="Pfam" id="PF07715"/>
    </source>
</evidence>
<keyword evidence="4 8" id="KW-0812">Transmembrane</keyword>
<keyword evidence="2 8" id="KW-0813">Transport</keyword>
<dbReference type="InterPro" id="IPR036942">
    <property type="entry name" value="Beta-barrel_TonB_sf"/>
</dbReference>
<evidence type="ECO:0000313" key="13">
    <source>
        <dbReference type="Proteomes" id="UP001595904"/>
    </source>
</evidence>
<dbReference type="EMBL" id="JBHSDU010000014">
    <property type="protein sequence ID" value="MFC4312725.1"/>
    <property type="molecule type" value="Genomic_DNA"/>
</dbReference>
<evidence type="ECO:0000259" key="10">
    <source>
        <dbReference type="Pfam" id="PF00593"/>
    </source>
</evidence>
<dbReference type="PANTHER" id="PTHR30069">
    <property type="entry name" value="TONB-DEPENDENT OUTER MEMBRANE RECEPTOR"/>
    <property type="match status" value="1"/>
</dbReference>
<proteinExistence type="inferred from homology"/>
<reference evidence="13" key="1">
    <citation type="journal article" date="2019" name="Int. J. Syst. Evol. Microbiol.">
        <title>The Global Catalogue of Microorganisms (GCM) 10K type strain sequencing project: providing services to taxonomists for standard genome sequencing and annotation.</title>
        <authorList>
            <consortium name="The Broad Institute Genomics Platform"/>
            <consortium name="The Broad Institute Genome Sequencing Center for Infectious Disease"/>
            <person name="Wu L."/>
            <person name="Ma J."/>
        </authorList>
    </citation>
    <scope>NUCLEOTIDE SEQUENCE [LARGE SCALE GENOMIC DNA]</scope>
    <source>
        <strain evidence="13">CGMCC 1.10759</strain>
    </source>
</reference>
<feature type="domain" description="TonB-dependent receptor-like beta-barrel" evidence="10">
    <location>
        <begin position="253"/>
        <end position="677"/>
    </location>
</feature>
<keyword evidence="5 9" id="KW-0798">TonB box</keyword>
<comment type="subcellular location">
    <subcellularLocation>
        <location evidence="1 8">Cell outer membrane</location>
        <topology evidence="1 8">Multi-pass membrane protein</topology>
    </subcellularLocation>
</comment>
<organism evidence="12 13">
    <name type="scientific">Steroidobacter flavus</name>
    <dbReference type="NCBI Taxonomy" id="1842136"/>
    <lineage>
        <taxon>Bacteria</taxon>
        <taxon>Pseudomonadati</taxon>
        <taxon>Pseudomonadota</taxon>
        <taxon>Gammaproteobacteria</taxon>
        <taxon>Steroidobacterales</taxon>
        <taxon>Steroidobacteraceae</taxon>
        <taxon>Steroidobacter</taxon>
    </lineage>
</organism>
<comment type="similarity">
    <text evidence="8 9">Belongs to the TonB-dependent receptor family.</text>
</comment>
<evidence type="ECO:0000256" key="8">
    <source>
        <dbReference type="PROSITE-ProRule" id="PRU01360"/>
    </source>
</evidence>
<feature type="domain" description="TonB-dependent receptor plug" evidence="11">
    <location>
        <begin position="53"/>
        <end position="158"/>
    </location>
</feature>
<dbReference type="InterPro" id="IPR039426">
    <property type="entry name" value="TonB-dep_rcpt-like"/>
</dbReference>
<dbReference type="Gene3D" id="2.40.170.20">
    <property type="entry name" value="TonB-dependent receptor, beta-barrel domain"/>
    <property type="match status" value="1"/>
</dbReference>
<comment type="caution">
    <text evidence="12">The sequence shown here is derived from an EMBL/GenBank/DDBJ whole genome shotgun (WGS) entry which is preliminary data.</text>
</comment>
<evidence type="ECO:0000256" key="2">
    <source>
        <dbReference type="ARBA" id="ARBA00022448"/>
    </source>
</evidence>
<dbReference type="PROSITE" id="PS52016">
    <property type="entry name" value="TONB_DEPENDENT_REC_3"/>
    <property type="match status" value="1"/>
</dbReference>
<dbReference type="InterPro" id="IPR037066">
    <property type="entry name" value="Plug_dom_sf"/>
</dbReference>
<keyword evidence="3 8" id="KW-1134">Transmembrane beta strand</keyword>
<keyword evidence="7 8" id="KW-0998">Cell outer membrane</keyword>
<dbReference type="Gene3D" id="2.170.130.10">
    <property type="entry name" value="TonB-dependent receptor, plug domain"/>
    <property type="match status" value="1"/>
</dbReference>
<evidence type="ECO:0000256" key="3">
    <source>
        <dbReference type="ARBA" id="ARBA00022452"/>
    </source>
</evidence>
<gene>
    <name evidence="12" type="ORF">ACFPN2_26810</name>
</gene>
<dbReference type="InterPro" id="IPR012910">
    <property type="entry name" value="Plug_dom"/>
</dbReference>
<dbReference type="CDD" id="cd01347">
    <property type="entry name" value="ligand_gated_channel"/>
    <property type="match status" value="1"/>
</dbReference>
<sequence length="713" mass="76826">MVRHRTIEIAALSAMGVLATGTASSAEKANTSGGDSVEEITVSATRSRLPQNLESVPGSVTVLDAADLREQTQFSNDLGEVLQRTVPGMGLSSGGSYSNAFQTLRGRKPAVFIDGVPATVPLRDGGRDLRLISPSAIGRVDVIRGATAIYGLGAAGGVINYATREAQPGESELRTSVGVGGSLTHLSDSLNWSVEQSAVTAGDRFSFVGSGYYEAYNSLFAADGKRIIPDPQRQGGIADTNTYNYYGKFGFNINDNASIYLSTNAYQNIQDTDYSAGTVGVFGSVATNSIRAEPPGEDKLTKSQTTILRYVQRGLFHDSELNLSGYYNEYDARYGFALPPANFPPNGGQTQIESERWGLRSDVYTPLTFGGRTGSLLWGVDYTHDNSVQVLLDGRVYVPELVAKSIAPFVQLEMPVSDWLNVRGGVRYDDTKISVDTFTTIASSPTLLGGVTVQGGEVGFDGLVGNIGVVTTPISSGAFEGFSYYAGFSQGYSIGDFGRALRSTSATSVEVFNFKADTVNSWELGMRTDRGGVKTQFAVFYSTSDYGSTYNALTFELTRAPEKLWGAEFSVDAEVSDDWQLGASVSWVDGKTQNVTTGRWSKLDTTRIGPVKSTVYIDRALGETWKVRGQFMHSARQSRFPNNPAVFGQADVEAYSLLDLSVSGQLGRGVLAIAVNNALNEDYFTPDSWRYANSSYFSQGQGATMRMTYTVTY</sequence>